<dbReference type="Proteomes" id="UP000324222">
    <property type="component" value="Unassembled WGS sequence"/>
</dbReference>
<feature type="region of interest" description="Disordered" evidence="1">
    <location>
        <begin position="77"/>
        <end position="101"/>
    </location>
</feature>
<keyword evidence="3" id="KW-1185">Reference proteome</keyword>
<accession>A0A5B7II22</accession>
<comment type="caution">
    <text evidence="2">The sequence shown here is derived from an EMBL/GenBank/DDBJ whole genome shotgun (WGS) entry which is preliminary data.</text>
</comment>
<reference evidence="2 3" key="1">
    <citation type="submission" date="2019-05" db="EMBL/GenBank/DDBJ databases">
        <title>Another draft genome of Portunus trituberculatus and its Hox gene families provides insights of decapod evolution.</title>
        <authorList>
            <person name="Jeong J.-H."/>
            <person name="Song I."/>
            <person name="Kim S."/>
            <person name="Choi T."/>
            <person name="Kim D."/>
            <person name="Ryu S."/>
            <person name="Kim W."/>
        </authorList>
    </citation>
    <scope>NUCLEOTIDE SEQUENCE [LARGE SCALE GENOMIC DNA]</scope>
    <source>
        <tissue evidence="2">Muscle</tissue>
    </source>
</reference>
<evidence type="ECO:0000256" key="1">
    <source>
        <dbReference type="SAM" id="MobiDB-lite"/>
    </source>
</evidence>
<evidence type="ECO:0000313" key="3">
    <source>
        <dbReference type="Proteomes" id="UP000324222"/>
    </source>
</evidence>
<gene>
    <name evidence="2" type="ORF">E2C01_074755</name>
</gene>
<evidence type="ECO:0000313" key="2">
    <source>
        <dbReference type="EMBL" id="MPC80184.1"/>
    </source>
</evidence>
<dbReference type="AlphaFoldDB" id="A0A5B7II22"/>
<protein>
    <submittedName>
        <fullName evidence="2">Uncharacterized protein</fullName>
    </submittedName>
</protein>
<name>A0A5B7II22_PORTR</name>
<organism evidence="2 3">
    <name type="scientific">Portunus trituberculatus</name>
    <name type="common">Swimming crab</name>
    <name type="synonym">Neptunus trituberculatus</name>
    <dbReference type="NCBI Taxonomy" id="210409"/>
    <lineage>
        <taxon>Eukaryota</taxon>
        <taxon>Metazoa</taxon>
        <taxon>Ecdysozoa</taxon>
        <taxon>Arthropoda</taxon>
        <taxon>Crustacea</taxon>
        <taxon>Multicrustacea</taxon>
        <taxon>Malacostraca</taxon>
        <taxon>Eumalacostraca</taxon>
        <taxon>Eucarida</taxon>
        <taxon>Decapoda</taxon>
        <taxon>Pleocyemata</taxon>
        <taxon>Brachyura</taxon>
        <taxon>Eubrachyura</taxon>
        <taxon>Portunoidea</taxon>
        <taxon>Portunidae</taxon>
        <taxon>Portuninae</taxon>
        <taxon>Portunus</taxon>
    </lineage>
</organism>
<dbReference type="EMBL" id="VSRR010053280">
    <property type="protein sequence ID" value="MPC80184.1"/>
    <property type="molecule type" value="Genomic_DNA"/>
</dbReference>
<sequence length="151" mass="16261">MHQVPSNPNFLLVTFRPLLVSPSTSVSLLAPNIPSQFLPVPPWPSKSRSSSSQFFPVTLNSALVLSCPSQFLPTPSSTSASLPVPPISSHERSIDNEDTTSRVPPPAHLHCVFLVKITSALCSRSRNDGNTIAEHRVPVTCCPRANVIVIS</sequence>
<proteinExistence type="predicted"/>